<organism evidence="1 2">
    <name type="scientific">Robiginitalea myxolifaciens</name>
    <dbReference type="NCBI Taxonomy" id="400055"/>
    <lineage>
        <taxon>Bacteria</taxon>
        <taxon>Pseudomonadati</taxon>
        <taxon>Bacteroidota</taxon>
        <taxon>Flavobacteriia</taxon>
        <taxon>Flavobacteriales</taxon>
        <taxon>Flavobacteriaceae</taxon>
        <taxon>Robiginitalea</taxon>
    </lineage>
</organism>
<sequence>MKNHSDLSDETFEHQFRSGSLNPALFSHEAHLRIAWLMINKYGIAESLQLFPLLLKNYVSILGAASKYNETLTVAALKAVYHFMAKSNSKAFPEFIEEFPQLNFEFKRLMRCHYSFDIYNLPLAKTNYLEPDLIPFD</sequence>
<dbReference type="EMBL" id="FOYQ01000002">
    <property type="protein sequence ID" value="SFR51919.1"/>
    <property type="molecule type" value="Genomic_DNA"/>
</dbReference>
<proteinExistence type="predicted"/>
<accession>A0A1I6HBV7</accession>
<evidence type="ECO:0000313" key="2">
    <source>
        <dbReference type="Proteomes" id="UP000199534"/>
    </source>
</evidence>
<dbReference type="OrthoDB" id="282517at2"/>
<reference evidence="1 2" key="1">
    <citation type="submission" date="2016-10" db="EMBL/GenBank/DDBJ databases">
        <authorList>
            <person name="de Groot N.N."/>
        </authorList>
    </citation>
    <scope>NUCLEOTIDE SEQUENCE [LARGE SCALE GENOMIC DNA]</scope>
    <source>
        <strain evidence="1 2">DSM 21019</strain>
    </source>
</reference>
<evidence type="ECO:0000313" key="1">
    <source>
        <dbReference type="EMBL" id="SFR51919.1"/>
    </source>
</evidence>
<protein>
    <submittedName>
        <fullName evidence="1">Uncharacterized protein</fullName>
    </submittedName>
</protein>
<keyword evidence="2" id="KW-1185">Reference proteome</keyword>
<name>A0A1I6HBV7_9FLAO</name>
<dbReference type="Proteomes" id="UP000199534">
    <property type="component" value="Unassembled WGS sequence"/>
</dbReference>
<gene>
    <name evidence="1" type="ORF">SAMN04490243_2531</name>
</gene>
<dbReference type="RefSeq" id="WP_092982917.1">
    <property type="nucleotide sequence ID" value="NZ_FOYQ01000002.1"/>
</dbReference>
<dbReference type="STRING" id="400055.SAMN04490243_2531"/>
<dbReference type="AlphaFoldDB" id="A0A1I6HBV7"/>